<evidence type="ECO:0000313" key="2">
    <source>
        <dbReference type="EMBL" id="NML75793.1"/>
    </source>
</evidence>
<dbReference type="NCBIfam" id="NF006621">
    <property type="entry name" value="PRK09189.1"/>
    <property type="match status" value="1"/>
</dbReference>
<keyword evidence="2" id="KW-0456">Lyase</keyword>
<dbReference type="EMBL" id="JABBGK010000003">
    <property type="protein sequence ID" value="NML75793.1"/>
    <property type="molecule type" value="Genomic_DNA"/>
</dbReference>
<dbReference type="CDD" id="cd06578">
    <property type="entry name" value="HemD"/>
    <property type="match status" value="1"/>
</dbReference>
<evidence type="ECO:0000313" key="3">
    <source>
        <dbReference type="Proteomes" id="UP000541470"/>
    </source>
</evidence>
<sequence length="241" mass="25962">MRVLVTRPEPAASITAAELRRQGHEPLLLPLFTAEHDIESTRAALGRPHAALAVTSAEAVRVLAALGGETGRSFDTPLFAVGDRTAHAAKALGFHDVHSGVNDGVGLARLVGQRLDRTVDAARPLLYLAGEPRSPGFETELAALKIPVETCLCYRMRPLAHSKEEVDRIVGSHPVDALLLYSSEGARRFFELELTTSRPGQFAETRILCLSEKIACSVPEPHRLKARAATAPNEASLLTLL</sequence>
<dbReference type="InterPro" id="IPR003754">
    <property type="entry name" value="4pyrrol_synth_uPrphyn_synth"/>
</dbReference>
<dbReference type="InterPro" id="IPR036108">
    <property type="entry name" value="4pyrrol_syn_uPrphyn_synt_sf"/>
</dbReference>
<feature type="domain" description="Tetrapyrrole biosynthesis uroporphyrinogen III synthase" evidence="1">
    <location>
        <begin position="15"/>
        <end position="215"/>
    </location>
</feature>
<evidence type="ECO:0000259" key="1">
    <source>
        <dbReference type="Pfam" id="PF02602"/>
    </source>
</evidence>
<dbReference type="GO" id="GO:0033014">
    <property type="term" value="P:tetrapyrrole biosynthetic process"/>
    <property type="evidence" value="ECO:0007669"/>
    <property type="project" value="InterPro"/>
</dbReference>
<accession>A0A7Y0FWR3</accession>
<gene>
    <name evidence="2" type="ORF">HHL25_16805</name>
</gene>
<organism evidence="2 3">
    <name type="scientific">Rhizobium terricola</name>
    <dbReference type="NCBI Taxonomy" id="2728849"/>
    <lineage>
        <taxon>Bacteria</taxon>
        <taxon>Pseudomonadati</taxon>
        <taxon>Pseudomonadota</taxon>
        <taxon>Alphaproteobacteria</taxon>
        <taxon>Hyphomicrobiales</taxon>
        <taxon>Rhizobiaceae</taxon>
        <taxon>Rhizobium/Agrobacterium group</taxon>
        <taxon>Rhizobium</taxon>
    </lineage>
</organism>
<dbReference type="GO" id="GO:0004852">
    <property type="term" value="F:uroporphyrinogen-III synthase activity"/>
    <property type="evidence" value="ECO:0007669"/>
    <property type="project" value="UniProtKB-EC"/>
</dbReference>
<dbReference type="EC" id="4.2.1.75" evidence="2"/>
<keyword evidence="3" id="KW-1185">Reference proteome</keyword>
<dbReference type="SUPFAM" id="SSF69618">
    <property type="entry name" value="HemD-like"/>
    <property type="match status" value="1"/>
</dbReference>
<dbReference type="RefSeq" id="WP_169593702.1">
    <property type="nucleotide sequence ID" value="NZ_JABBGK010000003.1"/>
</dbReference>
<dbReference type="Gene3D" id="3.40.50.10090">
    <property type="match status" value="2"/>
</dbReference>
<protein>
    <submittedName>
        <fullName evidence="2">Uroporphyrinogen-III synthase</fullName>
        <ecNumber evidence="2">4.2.1.75</ecNumber>
    </submittedName>
</protein>
<name>A0A7Y0FWR3_9HYPH</name>
<comment type="caution">
    <text evidence="2">The sequence shown here is derived from an EMBL/GenBank/DDBJ whole genome shotgun (WGS) entry which is preliminary data.</text>
</comment>
<proteinExistence type="predicted"/>
<dbReference type="AlphaFoldDB" id="A0A7Y0FWR3"/>
<dbReference type="Proteomes" id="UP000541470">
    <property type="component" value="Unassembled WGS sequence"/>
</dbReference>
<reference evidence="2 3" key="1">
    <citation type="submission" date="2020-04" db="EMBL/GenBank/DDBJ databases">
        <title>Rhizobium sp. S-51 isolated from soil.</title>
        <authorList>
            <person name="Dahal R.H."/>
        </authorList>
    </citation>
    <scope>NUCLEOTIDE SEQUENCE [LARGE SCALE GENOMIC DNA]</scope>
    <source>
        <strain evidence="2 3">S-51</strain>
    </source>
</reference>
<dbReference type="Pfam" id="PF02602">
    <property type="entry name" value="HEM4"/>
    <property type="match status" value="1"/>
</dbReference>